<dbReference type="SUPFAM" id="SSF46689">
    <property type="entry name" value="Homeodomain-like"/>
    <property type="match status" value="1"/>
</dbReference>
<feature type="domain" description="Integrase catalytic" evidence="2">
    <location>
        <begin position="168"/>
        <end position="340"/>
    </location>
</feature>
<keyword evidence="4" id="KW-1185">Reference proteome</keyword>
<dbReference type="Pfam" id="PF13936">
    <property type="entry name" value="HTH_38"/>
    <property type="match status" value="1"/>
</dbReference>
<keyword evidence="1" id="KW-0233">DNA recombination</keyword>
<reference evidence="3 4" key="1">
    <citation type="submission" date="2019-08" db="EMBL/GenBank/DDBJ databases">
        <title>In-depth cultivation of the pig gut microbiome towards novel bacterial diversity and tailored functional studies.</title>
        <authorList>
            <person name="Wylensek D."/>
            <person name="Hitch T.C.A."/>
            <person name="Clavel T."/>
        </authorList>
    </citation>
    <scope>NUCLEOTIDE SEQUENCE [LARGE SCALE GENOMIC DNA]</scope>
    <source>
        <strain evidence="3 4">68-1-5</strain>
    </source>
</reference>
<comment type="caution">
    <text evidence="3">The sequence shown here is derived from an EMBL/GenBank/DDBJ whole genome shotgun (WGS) entry which is preliminary data.</text>
</comment>
<dbReference type="InterPro" id="IPR009057">
    <property type="entry name" value="Homeodomain-like_sf"/>
</dbReference>
<organism evidence="3 4">
    <name type="scientific">Suipraeoptans intestinalis</name>
    <dbReference type="NCBI Taxonomy" id="2606628"/>
    <lineage>
        <taxon>Bacteria</taxon>
        <taxon>Bacillati</taxon>
        <taxon>Bacillota</taxon>
        <taxon>Clostridia</taxon>
        <taxon>Lachnospirales</taxon>
        <taxon>Lachnospiraceae</taxon>
        <taxon>Suipraeoptans</taxon>
    </lineage>
</organism>
<dbReference type="InterPro" id="IPR001584">
    <property type="entry name" value="Integrase_cat-core"/>
</dbReference>
<dbReference type="GO" id="GO:0005829">
    <property type="term" value="C:cytosol"/>
    <property type="evidence" value="ECO:0007669"/>
    <property type="project" value="TreeGrafter"/>
</dbReference>
<dbReference type="SUPFAM" id="SSF53098">
    <property type="entry name" value="Ribonuclease H-like"/>
    <property type="match status" value="1"/>
</dbReference>
<evidence type="ECO:0000259" key="2">
    <source>
        <dbReference type="PROSITE" id="PS50994"/>
    </source>
</evidence>
<dbReference type="PROSITE" id="PS50994">
    <property type="entry name" value="INTEGRASE"/>
    <property type="match status" value="1"/>
</dbReference>
<dbReference type="EMBL" id="VULY01000018">
    <property type="protein sequence ID" value="MSR93759.1"/>
    <property type="molecule type" value="Genomic_DNA"/>
</dbReference>
<dbReference type="PANTHER" id="PTHR10948:SF23">
    <property type="entry name" value="TRANSPOSASE INSI FOR INSERTION SEQUENCE ELEMENT IS30A-RELATED"/>
    <property type="match status" value="1"/>
</dbReference>
<dbReference type="InterPro" id="IPR012337">
    <property type="entry name" value="RNaseH-like_sf"/>
</dbReference>
<dbReference type="PANTHER" id="PTHR10948">
    <property type="entry name" value="TRANSPOSASE"/>
    <property type="match status" value="1"/>
</dbReference>
<evidence type="ECO:0000313" key="4">
    <source>
        <dbReference type="Proteomes" id="UP000434409"/>
    </source>
</evidence>
<dbReference type="InterPro" id="IPR051917">
    <property type="entry name" value="Transposase-Integrase"/>
</dbReference>
<dbReference type="RefSeq" id="WP_154476938.1">
    <property type="nucleotide sequence ID" value="NZ_JAQYBV010000103.1"/>
</dbReference>
<dbReference type="Proteomes" id="UP000434409">
    <property type="component" value="Unassembled WGS sequence"/>
</dbReference>
<accession>A0A6N7UZN3</accession>
<sequence length="350" mass="41409">MGKFYSHLSRDDRLKIELMLRHGFGKREIAEELQVHISTIYREVKRATYLHRNTDLTEEERYNPEEAQRKYREKLKEKGRGLKIGTDRKLLRFLEHQIIKEKKSPYAALEAARKSDQVFQTQISLSTCYNYIRKRVFPNIVLADCPMPHKKRKKKVQVAKKVSRGTSIEKRPEKINRREEVGHWEMDTVLGGRGSKKSLLVLTERATLLEVIEPLKAHTATEVVRALDRMERRIGEKAFRELFRSITVDNGAEFSDYKGIERSRRNKKSRTKIYVCHPYRSTERSRNENQNRFIRRYLPKGMNLDGISRNQIKQIEAWMNQYPRKIYGGRSAEEVFLKLIQEATERGWIA</sequence>
<protein>
    <submittedName>
        <fullName evidence="3">IS30 family transposase</fullName>
    </submittedName>
</protein>
<dbReference type="InterPro" id="IPR036397">
    <property type="entry name" value="RNaseH_sf"/>
</dbReference>
<evidence type="ECO:0000256" key="1">
    <source>
        <dbReference type="ARBA" id="ARBA00023172"/>
    </source>
</evidence>
<dbReference type="GO" id="GO:0015074">
    <property type="term" value="P:DNA integration"/>
    <property type="evidence" value="ECO:0007669"/>
    <property type="project" value="InterPro"/>
</dbReference>
<dbReference type="GO" id="GO:0032196">
    <property type="term" value="P:transposition"/>
    <property type="evidence" value="ECO:0007669"/>
    <property type="project" value="TreeGrafter"/>
</dbReference>
<dbReference type="AlphaFoldDB" id="A0A6N7UZN3"/>
<dbReference type="Gene3D" id="3.30.420.10">
    <property type="entry name" value="Ribonuclease H-like superfamily/Ribonuclease H"/>
    <property type="match status" value="1"/>
</dbReference>
<dbReference type="GO" id="GO:0003676">
    <property type="term" value="F:nucleic acid binding"/>
    <property type="evidence" value="ECO:0007669"/>
    <property type="project" value="InterPro"/>
</dbReference>
<gene>
    <name evidence="3" type="ORF">FYJ34_05650</name>
</gene>
<dbReference type="NCBIfam" id="NF033563">
    <property type="entry name" value="transpos_IS30"/>
    <property type="match status" value="1"/>
</dbReference>
<dbReference type="GO" id="GO:0006310">
    <property type="term" value="P:DNA recombination"/>
    <property type="evidence" value="ECO:0007669"/>
    <property type="project" value="UniProtKB-KW"/>
</dbReference>
<dbReference type="GO" id="GO:0004803">
    <property type="term" value="F:transposase activity"/>
    <property type="evidence" value="ECO:0007669"/>
    <property type="project" value="TreeGrafter"/>
</dbReference>
<dbReference type="InterPro" id="IPR053392">
    <property type="entry name" value="Transposase_IS30-like"/>
</dbReference>
<dbReference type="InterPro" id="IPR025246">
    <property type="entry name" value="IS30-like_HTH"/>
</dbReference>
<proteinExistence type="predicted"/>
<evidence type="ECO:0000313" key="3">
    <source>
        <dbReference type="EMBL" id="MSR93759.1"/>
    </source>
</evidence>
<name>A0A6N7UZN3_9FIRM</name>